<dbReference type="Proteomes" id="UP000035680">
    <property type="component" value="Unassembled WGS sequence"/>
</dbReference>
<dbReference type="WBParaSite" id="SVE_0099200.1">
    <property type="protein sequence ID" value="SVE_0099200.1"/>
    <property type="gene ID" value="SVE_0099200"/>
</dbReference>
<feature type="domain" description="DUF4817" evidence="1">
    <location>
        <begin position="9"/>
        <end position="49"/>
    </location>
</feature>
<evidence type="ECO:0000313" key="3">
    <source>
        <dbReference type="WBParaSite" id="SVE_0099200.1"/>
    </source>
</evidence>
<dbReference type="InterPro" id="IPR032135">
    <property type="entry name" value="DUF4817"/>
</dbReference>
<evidence type="ECO:0000313" key="2">
    <source>
        <dbReference type="Proteomes" id="UP000035680"/>
    </source>
</evidence>
<sequence>MIIKHCCLNECSVVDTLRAFVRHYGTQSILSRLVIINVVKLFEEHGSTNELPRSVRSITVIRKENIGKTFENTLADGSISIRYKDIELCMKR</sequence>
<proteinExistence type="predicted"/>
<reference evidence="2" key="1">
    <citation type="submission" date="2014-07" db="EMBL/GenBank/DDBJ databases">
        <authorList>
            <person name="Martin A.A"/>
            <person name="De Silva N."/>
        </authorList>
    </citation>
    <scope>NUCLEOTIDE SEQUENCE</scope>
</reference>
<dbReference type="Pfam" id="PF16087">
    <property type="entry name" value="DUF4817"/>
    <property type="match status" value="1"/>
</dbReference>
<accession>A0A0K0EWT8</accession>
<protein>
    <submittedName>
        <fullName evidence="3">DUF4817 domain-containing protein</fullName>
    </submittedName>
</protein>
<dbReference type="AlphaFoldDB" id="A0A0K0EWT8"/>
<evidence type="ECO:0000259" key="1">
    <source>
        <dbReference type="Pfam" id="PF16087"/>
    </source>
</evidence>
<organism evidence="2 3">
    <name type="scientific">Strongyloides venezuelensis</name>
    <name type="common">Threadworm</name>
    <dbReference type="NCBI Taxonomy" id="75913"/>
    <lineage>
        <taxon>Eukaryota</taxon>
        <taxon>Metazoa</taxon>
        <taxon>Ecdysozoa</taxon>
        <taxon>Nematoda</taxon>
        <taxon>Chromadorea</taxon>
        <taxon>Rhabditida</taxon>
        <taxon>Tylenchina</taxon>
        <taxon>Panagrolaimomorpha</taxon>
        <taxon>Strongyloidoidea</taxon>
        <taxon>Strongyloididae</taxon>
        <taxon>Strongyloides</taxon>
    </lineage>
</organism>
<keyword evidence="2" id="KW-1185">Reference proteome</keyword>
<reference evidence="3" key="2">
    <citation type="submission" date="2015-08" db="UniProtKB">
        <authorList>
            <consortium name="WormBaseParasite"/>
        </authorList>
    </citation>
    <scope>IDENTIFICATION</scope>
</reference>
<name>A0A0K0EWT8_STRVS</name>